<sequence>MRKGFLYACRVLKMLARINHSTEEVYAKVCCLLVCLSFRK</sequence>
<protein>
    <submittedName>
        <fullName evidence="1">Uncharacterized protein</fullName>
    </submittedName>
</protein>
<keyword evidence="1" id="KW-0496">Mitochondrion</keyword>
<comment type="caution">
    <text evidence="1">The sequence shown here is derived from an EMBL/GenBank/DDBJ whole genome shotgun (WGS) entry which is preliminary data.</text>
</comment>
<accession>A0A101LYS3</accession>
<reference evidence="1" key="1">
    <citation type="journal article" date="2015" name="Genome Biol. Evol.">
        <title>Organellar Genomes of White Spruce (Picea glauca): Assembly and Annotation.</title>
        <authorList>
            <person name="Jackman S.D."/>
            <person name="Warren R.L."/>
            <person name="Gibb E.A."/>
            <person name="Vandervalk B.P."/>
            <person name="Mohamadi H."/>
            <person name="Chu J."/>
            <person name="Raymond A."/>
            <person name="Pleasance S."/>
            <person name="Coope R."/>
            <person name="Wildung M.R."/>
            <person name="Ritland C.E."/>
            <person name="Bousquet J."/>
            <person name="Jones S.J."/>
            <person name="Bohlmann J."/>
            <person name="Birol I."/>
        </authorList>
    </citation>
    <scope>NUCLEOTIDE SEQUENCE [LARGE SCALE GENOMIC DNA]</scope>
    <source>
        <tissue evidence="1">Flushing bud</tissue>
    </source>
</reference>
<geneLocation type="mitochondrion" evidence="1"/>
<dbReference type="EMBL" id="LKAM01000006">
    <property type="protein sequence ID" value="KUM47775.1"/>
    <property type="molecule type" value="Genomic_DNA"/>
</dbReference>
<evidence type="ECO:0000313" key="1">
    <source>
        <dbReference type="EMBL" id="KUM47775.1"/>
    </source>
</evidence>
<name>A0A101LYS3_PICGL</name>
<organism evidence="1">
    <name type="scientific">Picea glauca</name>
    <name type="common">White spruce</name>
    <name type="synonym">Pinus glauca</name>
    <dbReference type="NCBI Taxonomy" id="3330"/>
    <lineage>
        <taxon>Eukaryota</taxon>
        <taxon>Viridiplantae</taxon>
        <taxon>Streptophyta</taxon>
        <taxon>Embryophyta</taxon>
        <taxon>Tracheophyta</taxon>
        <taxon>Spermatophyta</taxon>
        <taxon>Pinopsida</taxon>
        <taxon>Pinidae</taxon>
        <taxon>Conifers I</taxon>
        <taxon>Pinales</taxon>
        <taxon>Pinaceae</taxon>
        <taxon>Picea</taxon>
    </lineage>
</organism>
<proteinExistence type="predicted"/>
<gene>
    <name evidence="1" type="ORF">ABT39_MTgene4769</name>
</gene>
<dbReference type="AlphaFoldDB" id="A0A101LYS3"/>